<feature type="compositionally biased region" description="Pro residues" evidence="2">
    <location>
        <begin position="117"/>
        <end position="127"/>
    </location>
</feature>
<dbReference type="InterPro" id="IPR035967">
    <property type="entry name" value="SWAP/Surp_sf"/>
</dbReference>
<dbReference type="SUPFAM" id="SSF109905">
    <property type="entry name" value="Surp module (SWAP domain)"/>
    <property type="match status" value="1"/>
</dbReference>
<dbReference type="PANTHER" id="PTHR12323">
    <property type="entry name" value="SR-RELATED CTD ASSOCIATED FACTOR 6"/>
    <property type="match status" value="1"/>
</dbReference>
<dbReference type="GO" id="GO:0003723">
    <property type="term" value="F:RNA binding"/>
    <property type="evidence" value="ECO:0007669"/>
    <property type="project" value="InterPro"/>
</dbReference>
<dbReference type="GO" id="GO:0006874">
    <property type="term" value="P:intracellular calcium ion homeostasis"/>
    <property type="evidence" value="ECO:0007669"/>
    <property type="project" value="TreeGrafter"/>
</dbReference>
<evidence type="ECO:0000313" key="4">
    <source>
        <dbReference type="EMBL" id="TYK31358.1"/>
    </source>
</evidence>
<dbReference type="Pfam" id="PF01805">
    <property type="entry name" value="Surp"/>
    <property type="match status" value="1"/>
</dbReference>
<protein>
    <submittedName>
        <fullName evidence="4">Calcium homeostasis endoplasmic reticulum protein</fullName>
    </submittedName>
</protein>
<dbReference type="AlphaFoldDB" id="A0A5D3E6C6"/>
<organism evidence="4 5">
    <name type="scientific">Cucumis melo var. makuwa</name>
    <name type="common">Oriental melon</name>
    <dbReference type="NCBI Taxonomy" id="1194695"/>
    <lineage>
        <taxon>Eukaryota</taxon>
        <taxon>Viridiplantae</taxon>
        <taxon>Streptophyta</taxon>
        <taxon>Embryophyta</taxon>
        <taxon>Tracheophyta</taxon>
        <taxon>Spermatophyta</taxon>
        <taxon>Magnoliopsida</taxon>
        <taxon>eudicotyledons</taxon>
        <taxon>Gunneridae</taxon>
        <taxon>Pentapetalae</taxon>
        <taxon>rosids</taxon>
        <taxon>fabids</taxon>
        <taxon>Cucurbitales</taxon>
        <taxon>Cucurbitaceae</taxon>
        <taxon>Benincaseae</taxon>
        <taxon>Cucumis</taxon>
    </lineage>
</organism>
<dbReference type="InterPro" id="IPR000061">
    <property type="entry name" value="Surp"/>
</dbReference>
<feature type="region of interest" description="Disordered" evidence="2">
    <location>
        <begin position="69"/>
        <end position="129"/>
    </location>
</feature>
<sequence>MDGQSQDYAAASTTAAYAQQRRQTTNMQQQLPFVIFMANINNILHLFQVSLSYRQSCYATVPLSPPYAAATTTSSISSTPPHPHLLHLQQQQQPPPAFAPHLPPPMGPSPFHGPYDSAPPPPVPPPSDLKLQKRIDKLVEYIIKNGPEFESMIREKQQDNPTYGFLFGGEGKGYYRYKLWLMTRPHLGEPFNSPFPSSSASPLNASASIIGGAQMHETPFASFYEQQQHRQQAFSIPGRSDYDQSSKSFKGLSGPLPSYVALELNNVPSNLTGTKESIERAKTWFMQWSPLAPTLLGQMLWHLET</sequence>
<accession>A0A5D3E6C6</accession>
<dbReference type="PANTHER" id="PTHR12323:SF0">
    <property type="entry name" value="CALCIUM HOMEOSTASIS ENDOPLASMIC RETICULUM PROTEIN"/>
    <property type="match status" value="1"/>
</dbReference>
<feature type="compositionally biased region" description="Pro residues" evidence="2">
    <location>
        <begin position="93"/>
        <end position="108"/>
    </location>
</feature>
<dbReference type="GO" id="GO:0048471">
    <property type="term" value="C:perinuclear region of cytoplasm"/>
    <property type="evidence" value="ECO:0007669"/>
    <property type="project" value="TreeGrafter"/>
</dbReference>
<dbReference type="Proteomes" id="UP000321947">
    <property type="component" value="Unassembled WGS sequence"/>
</dbReference>
<keyword evidence="1" id="KW-0507">mRNA processing</keyword>
<dbReference type="SMART" id="SM00648">
    <property type="entry name" value="SWAP"/>
    <property type="match status" value="1"/>
</dbReference>
<feature type="compositionally biased region" description="Low complexity" evidence="2">
    <location>
        <begin position="69"/>
        <end position="79"/>
    </location>
</feature>
<evidence type="ECO:0000256" key="2">
    <source>
        <dbReference type="SAM" id="MobiDB-lite"/>
    </source>
</evidence>
<gene>
    <name evidence="4" type="ORF">E5676_scaffold455G006620</name>
</gene>
<dbReference type="Gene3D" id="1.10.10.790">
    <property type="entry name" value="Surp module"/>
    <property type="match status" value="1"/>
</dbReference>
<reference evidence="4 5" key="1">
    <citation type="submission" date="2019-08" db="EMBL/GenBank/DDBJ databases">
        <title>Draft genome sequences of two oriental melons (Cucumis melo L. var makuwa).</title>
        <authorList>
            <person name="Kwon S.-Y."/>
        </authorList>
    </citation>
    <scope>NUCLEOTIDE SEQUENCE [LARGE SCALE GENOMIC DNA]</scope>
    <source>
        <strain evidence="5">cv. Chang Bougi</strain>
        <tissue evidence="4">Leaf</tissue>
    </source>
</reference>
<evidence type="ECO:0000313" key="5">
    <source>
        <dbReference type="Proteomes" id="UP000321947"/>
    </source>
</evidence>
<evidence type="ECO:0000259" key="3">
    <source>
        <dbReference type="PROSITE" id="PS50128"/>
    </source>
</evidence>
<dbReference type="GO" id="GO:0006397">
    <property type="term" value="P:mRNA processing"/>
    <property type="evidence" value="ECO:0007669"/>
    <property type="project" value="UniProtKB-KW"/>
</dbReference>
<dbReference type="EMBL" id="SSTD01000141">
    <property type="protein sequence ID" value="TYK31358.1"/>
    <property type="molecule type" value="Genomic_DNA"/>
</dbReference>
<evidence type="ECO:0000256" key="1">
    <source>
        <dbReference type="ARBA" id="ARBA00022664"/>
    </source>
</evidence>
<comment type="caution">
    <text evidence="4">The sequence shown here is derived from an EMBL/GenBank/DDBJ whole genome shotgun (WGS) entry which is preliminary data.</text>
</comment>
<feature type="domain" description="SURP motif" evidence="3">
    <location>
        <begin position="134"/>
        <end position="178"/>
    </location>
</feature>
<dbReference type="PROSITE" id="PS50128">
    <property type="entry name" value="SURP"/>
    <property type="match status" value="1"/>
</dbReference>
<proteinExistence type="predicted"/>
<name>A0A5D3E6C6_CUCMM</name>